<organism evidence="5 6">
    <name type="scientific">Sphingobacterium corticibacter</name>
    <dbReference type="NCBI Taxonomy" id="2171749"/>
    <lineage>
        <taxon>Bacteria</taxon>
        <taxon>Pseudomonadati</taxon>
        <taxon>Bacteroidota</taxon>
        <taxon>Sphingobacteriia</taxon>
        <taxon>Sphingobacteriales</taxon>
        <taxon>Sphingobacteriaceae</taxon>
        <taxon>Sphingobacterium</taxon>
    </lineage>
</organism>
<dbReference type="InterPro" id="IPR020449">
    <property type="entry name" value="Tscrpt_reg_AraC-type_HTH"/>
</dbReference>
<feature type="domain" description="HTH araC/xylS-type" evidence="4">
    <location>
        <begin position="192"/>
        <end position="297"/>
    </location>
</feature>
<dbReference type="InterPro" id="IPR018060">
    <property type="entry name" value="HTH_AraC"/>
</dbReference>
<dbReference type="Proteomes" id="UP000245627">
    <property type="component" value="Unassembled WGS sequence"/>
</dbReference>
<evidence type="ECO:0000256" key="1">
    <source>
        <dbReference type="ARBA" id="ARBA00023015"/>
    </source>
</evidence>
<keyword evidence="6" id="KW-1185">Reference proteome</keyword>
<keyword evidence="1" id="KW-0805">Transcription regulation</keyword>
<evidence type="ECO:0000256" key="3">
    <source>
        <dbReference type="ARBA" id="ARBA00023163"/>
    </source>
</evidence>
<sequence>MEEILKINSIAEYNRLVGAKTLHPLVSAIDISEVGKFLISTIVSNFYTIYFVEVECGVMKYGRNFYDYQEGTLLFTAPQQVVQGQPTISPDEAQGWVLVFHPDLIRNTTLGTEIHKYAYFAYNINEALHLSEDEKDLVNNSFKYIQSELRRGTDKHTKGLVTTAIELLLKYCNRFYDRQFFSRDNSNKSILAKFELLLNNYFASDNPQTLGLPTVAFFANQLHLSPNYFGDIIKKETGFSAQAYIQSRVIEVGKELISNPEKTIAEVAYELGFKYPQHFMRLFKKKVGISPSTYRNGGS</sequence>
<proteinExistence type="predicted"/>
<evidence type="ECO:0000256" key="2">
    <source>
        <dbReference type="ARBA" id="ARBA00023125"/>
    </source>
</evidence>
<evidence type="ECO:0000313" key="6">
    <source>
        <dbReference type="Proteomes" id="UP000245627"/>
    </source>
</evidence>
<dbReference type="PRINTS" id="PR00032">
    <property type="entry name" value="HTHARAC"/>
</dbReference>
<reference evidence="5 6" key="1">
    <citation type="submission" date="2018-04" db="EMBL/GenBank/DDBJ databases">
        <title>Sphingobacterium cortibacter sp. nov.</title>
        <authorList>
            <person name="Li Y."/>
        </authorList>
    </citation>
    <scope>NUCLEOTIDE SEQUENCE [LARGE SCALE GENOMIC DNA]</scope>
    <source>
        <strain evidence="5 6">2c-3</strain>
    </source>
</reference>
<dbReference type="Pfam" id="PF12833">
    <property type="entry name" value="HTH_18"/>
    <property type="match status" value="1"/>
</dbReference>
<name>A0A2T8HP30_9SPHI</name>
<dbReference type="InterPro" id="IPR009057">
    <property type="entry name" value="Homeodomain-like_sf"/>
</dbReference>
<dbReference type="SMART" id="SM00342">
    <property type="entry name" value="HTH_ARAC"/>
    <property type="match status" value="1"/>
</dbReference>
<protein>
    <submittedName>
        <fullName evidence="5">AraC family transcriptional regulator</fullName>
    </submittedName>
</protein>
<dbReference type="SUPFAM" id="SSF46689">
    <property type="entry name" value="Homeodomain-like"/>
    <property type="match status" value="1"/>
</dbReference>
<gene>
    <name evidence="5" type="ORF">DC487_05550</name>
</gene>
<dbReference type="EMBL" id="QDKG01000001">
    <property type="protein sequence ID" value="PVH27062.1"/>
    <property type="molecule type" value="Genomic_DNA"/>
</dbReference>
<accession>A0A2T8HP30</accession>
<dbReference type="PROSITE" id="PS01124">
    <property type="entry name" value="HTH_ARAC_FAMILY_2"/>
    <property type="match status" value="1"/>
</dbReference>
<evidence type="ECO:0000259" key="4">
    <source>
        <dbReference type="PROSITE" id="PS01124"/>
    </source>
</evidence>
<dbReference type="Gene3D" id="1.10.10.60">
    <property type="entry name" value="Homeodomain-like"/>
    <property type="match status" value="2"/>
</dbReference>
<dbReference type="RefSeq" id="WP_116774917.1">
    <property type="nucleotide sequence ID" value="NZ_QDKG01000001.1"/>
</dbReference>
<dbReference type="AlphaFoldDB" id="A0A2T8HP30"/>
<dbReference type="GO" id="GO:0003700">
    <property type="term" value="F:DNA-binding transcription factor activity"/>
    <property type="evidence" value="ECO:0007669"/>
    <property type="project" value="InterPro"/>
</dbReference>
<dbReference type="PANTHER" id="PTHR43280">
    <property type="entry name" value="ARAC-FAMILY TRANSCRIPTIONAL REGULATOR"/>
    <property type="match status" value="1"/>
</dbReference>
<dbReference type="OrthoDB" id="9816214at2"/>
<dbReference type="PANTHER" id="PTHR43280:SF32">
    <property type="entry name" value="TRANSCRIPTIONAL REGULATORY PROTEIN"/>
    <property type="match status" value="1"/>
</dbReference>
<comment type="caution">
    <text evidence="5">The sequence shown here is derived from an EMBL/GenBank/DDBJ whole genome shotgun (WGS) entry which is preliminary data.</text>
</comment>
<keyword evidence="2" id="KW-0238">DNA-binding</keyword>
<dbReference type="GO" id="GO:0043565">
    <property type="term" value="F:sequence-specific DNA binding"/>
    <property type="evidence" value="ECO:0007669"/>
    <property type="project" value="InterPro"/>
</dbReference>
<keyword evidence="3" id="KW-0804">Transcription</keyword>
<evidence type="ECO:0000313" key="5">
    <source>
        <dbReference type="EMBL" id="PVH27062.1"/>
    </source>
</evidence>